<gene>
    <name evidence="2" type="ORF">SDC9_95801</name>
</gene>
<sequence>MEKFPVMTRCGVAIRRINAILGKRPVTTAAAADNPIMDDDEYGNAGNPTG</sequence>
<evidence type="ECO:0000313" key="2">
    <source>
        <dbReference type="EMBL" id="MPM49073.1"/>
    </source>
</evidence>
<comment type="caution">
    <text evidence="2">The sequence shown here is derived from an EMBL/GenBank/DDBJ whole genome shotgun (WGS) entry which is preliminary data.</text>
</comment>
<feature type="region of interest" description="Disordered" evidence="1">
    <location>
        <begin position="28"/>
        <end position="50"/>
    </location>
</feature>
<name>A0A645AE09_9ZZZZ</name>
<proteinExistence type="predicted"/>
<protein>
    <submittedName>
        <fullName evidence="2">Uncharacterized protein</fullName>
    </submittedName>
</protein>
<organism evidence="2">
    <name type="scientific">bioreactor metagenome</name>
    <dbReference type="NCBI Taxonomy" id="1076179"/>
    <lineage>
        <taxon>unclassified sequences</taxon>
        <taxon>metagenomes</taxon>
        <taxon>ecological metagenomes</taxon>
    </lineage>
</organism>
<dbReference type="EMBL" id="VSSQ01012371">
    <property type="protein sequence ID" value="MPM49073.1"/>
    <property type="molecule type" value="Genomic_DNA"/>
</dbReference>
<dbReference type="AlphaFoldDB" id="A0A645AE09"/>
<accession>A0A645AE09</accession>
<reference evidence="2" key="1">
    <citation type="submission" date="2019-08" db="EMBL/GenBank/DDBJ databases">
        <authorList>
            <person name="Kucharzyk K."/>
            <person name="Murdoch R.W."/>
            <person name="Higgins S."/>
            <person name="Loffler F."/>
        </authorList>
    </citation>
    <scope>NUCLEOTIDE SEQUENCE</scope>
</reference>
<evidence type="ECO:0000256" key="1">
    <source>
        <dbReference type="SAM" id="MobiDB-lite"/>
    </source>
</evidence>